<dbReference type="Proteomes" id="UP000261480">
    <property type="component" value="Unplaced"/>
</dbReference>
<dbReference type="Ensembl" id="ENSPMET00000022715.1">
    <property type="protein sequence ID" value="ENSPMEP00000014668.1"/>
    <property type="gene ID" value="ENSPMEG00000017076.1"/>
</dbReference>
<organism evidence="1 2">
    <name type="scientific">Poecilia mexicana</name>
    <dbReference type="NCBI Taxonomy" id="48701"/>
    <lineage>
        <taxon>Eukaryota</taxon>
        <taxon>Metazoa</taxon>
        <taxon>Chordata</taxon>
        <taxon>Craniata</taxon>
        <taxon>Vertebrata</taxon>
        <taxon>Euteleostomi</taxon>
        <taxon>Actinopterygii</taxon>
        <taxon>Neopterygii</taxon>
        <taxon>Teleostei</taxon>
        <taxon>Neoteleostei</taxon>
        <taxon>Acanthomorphata</taxon>
        <taxon>Ovalentaria</taxon>
        <taxon>Atherinomorphae</taxon>
        <taxon>Cyprinodontiformes</taxon>
        <taxon>Poeciliidae</taxon>
        <taxon>Poeciliinae</taxon>
        <taxon>Poecilia</taxon>
    </lineage>
</organism>
<sequence length="64" mass="7064">LKVTGSRSCPDFCGDPPSIAVRSKLVSFCFSRSSLFSRANSTLLFSTARINFSLVSRMYLCTSF</sequence>
<evidence type="ECO:0000313" key="2">
    <source>
        <dbReference type="Proteomes" id="UP000261480"/>
    </source>
</evidence>
<proteinExistence type="predicted"/>
<name>A0A3B3XI63_9TELE</name>
<keyword evidence="2" id="KW-1185">Reference proteome</keyword>
<accession>A0A3B3XI63</accession>
<protein>
    <submittedName>
        <fullName evidence="1">Uncharacterized protein</fullName>
    </submittedName>
</protein>
<reference evidence="1" key="1">
    <citation type="submission" date="2025-08" db="UniProtKB">
        <authorList>
            <consortium name="Ensembl"/>
        </authorList>
    </citation>
    <scope>IDENTIFICATION</scope>
</reference>
<dbReference type="AlphaFoldDB" id="A0A3B3XI63"/>
<reference evidence="1" key="2">
    <citation type="submission" date="2025-09" db="UniProtKB">
        <authorList>
            <consortium name="Ensembl"/>
        </authorList>
    </citation>
    <scope>IDENTIFICATION</scope>
</reference>
<evidence type="ECO:0000313" key="1">
    <source>
        <dbReference type="Ensembl" id="ENSPMEP00000014668.1"/>
    </source>
</evidence>